<feature type="domain" description="RES" evidence="1">
    <location>
        <begin position="68"/>
        <end position="203"/>
    </location>
</feature>
<reference evidence="2 3" key="1">
    <citation type="journal article" date="2017" name="Int. J. Syst. Evol. Microbiol.">
        <title>Ramlibacter alkalitolerans sp. nov., alkali-tolerant bacterium isolated from soil of ginseng.</title>
        <authorList>
            <person name="Lee D.H."/>
            <person name="Cha C.J."/>
        </authorList>
    </citation>
    <scope>NUCLEOTIDE SEQUENCE [LARGE SCALE GENOMIC DNA]</scope>
    <source>
        <strain evidence="2 3">KACC 19305</strain>
    </source>
</reference>
<evidence type="ECO:0000259" key="1">
    <source>
        <dbReference type="SMART" id="SM00953"/>
    </source>
</evidence>
<keyword evidence="3" id="KW-1185">Reference proteome</keyword>
<proteinExistence type="predicted"/>
<name>A0ABS1JIV7_9BURK</name>
<comment type="caution">
    <text evidence="2">The sequence shown here is derived from an EMBL/GenBank/DDBJ whole genome shotgun (WGS) entry which is preliminary data.</text>
</comment>
<evidence type="ECO:0000313" key="2">
    <source>
        <dbReference type="EMBL" id="MBL0424144.1"/>
    </source>
</evidence>
<dbReference type="InterPro" id="IPR014914">
    <property type="entry name" value="RES_dom"/>
</dbReference>
<evidence type="ECO:0000313" key="3">
    <source>
        <dbReference type="Proteomes" id="UP000622707"/>
    </source>
</evidence>
<protein>
    <submittedName>
        <fullName evidence="2">RES family NAD+ phosphorylase</fullName>
    </submittedName>
</protein>
<dbReference type="SMART" id="SM00953">
    <property type="entry name" value="RES"/>
    <property type="match status" value="1"/>
</dbReference>
<accession>A0ABS1JIV7</accession>
<organism evidence="2 3">
    <name type="scientific">Ramlibacter alkalitolerans</name>
    <dbReference type="NCBI Taxonomy" id="2039631"/>
    <lineage>
        <taxon>Bacteria</taxon>
        <taxon>Pseudomonadati</taxon>
        <taxon>Pseudomonadota</taxon>
        <taxon>Betaproteobacteria</taxon>
        <taxon>Burkholderiales</taxon>
        <taxon>Comamonadaceae</taxon>
        <taxon>Ramlibacter</taxon>
    </lineage>
</organism>
<dbReference type="Pfam" id="PF08808">
    <property type="entry name" value="RES"/>
    <property type="match status" value="1"/>
</dbReference>
<gene>
    <name evidence="2" type="ORF">JI746_03405</name>
</gene>
<dbReference type="Proteomes" id="UP000622707">
    <property type="component" value="Unassembled WGS sequence"/>
</dbReference>
<dbReference type="EMBL" id="JAEQND010000002">
    <property type="protein sequence ID" value="MBL0424144.1"/>
    <property type="molecule type" value="Genomic_DNA"/>
</dbReference>
<dbReference type="RefSeq" id="WP_201687391.1">
    <property type="nucleotide sequence ID" value="NZ_JAEQND010000002.1"/>
</dbReference>
<sequence>MPWSRDWLAAAAPQRRDLWRGVEAQHRVATMKLADSLHDQELLEQLLEASKPKPPPEAAGMDYLLFTPFRYTSPWPSRFRRPGEPGAWYGADDAATVAAEIAYWRWRFFMDSDGLREEQVLTEHTFFQARFEGLELDLTAAPWAAERATWRDPQNYAACQELARAARAVAPPVQAIRYESARREGGWCEVVFDPRSLRRPRQHLQQTWTCKTTKQRVLLSHDTDRLQFDMA</sequence>